<organism evidence="1">
    <name type="scientific">Lygus hesperus</name>
    <name type="common">Western plant bug</name>
    <dbReference type="NCBI Taxonomy" id="30085"/>
    <lineage>
        <taxon>Eukaryota</taxon>
        <taxon>Metazoa</taxon>
        <taxon>Ecdysozoa</taxon>
        <taxon>Arthropoda</taxon>
        <taxon>Hexapoda</taxon>
        <taxon>Insecta</taxon>
        <taxon>Pterygota</taxon>
        <taxon>Neoptera</taxon>
        <taxon>Paraneoptera</taxon>
        <taxon>Hemiptera</taxon>
        <taxon>Heteroptera</taxon>
        <taxon>Panheteroptera</taxon>
        <taxon>Cimicomorpha</taxon>
        <taxon>Miridae</taxon>
        <taxon>Mirini</taxon>
        <taxon>Lygus</taxon>
    </lineage>
</organism>
<name>A0A0A9WZQ9_LYGHE</name>
<dbReference type="AlphaFoldDB" id="A0A0A9WZQ9"/>
<evidence type="ECO:0000313" key="2">
    <source>
        <dbReference type="EMBL" id="JAP98062.1"/>
    </source>
</evidence>
<reference evidence="1" key="2">
    <citation type="submission" date="2014-07" db="EMBL/GenBank/DDBJ databases">
        <authorList>
            <person name="Hull J."/>
        </authorList>
    </citation>
    <scope>NUCLEOTIDE SEQUENCE</scope>
</reference>
<gene>
    <name evidence="1" type="primary">rimM_4</name>
    <name evidence="1" type="ORF">CM83_10371</name>
    <name evidence="2" type="ORF">g.19825</name>
</gene>
<evidence type="ECO:0000313" key="1">
    <source>
        <dbReference type="EMBL" id="JAG13957.1"/>
    </source>
</evidence>
<proteinExistence type="predicted"/>
<dbReference type="EMBL" id="GBHO01029647">
    <property type="protein sequence ID" value="JAG13957.1"/>
    <property type="molecule type" value="Transcribed_RNA"/>
</dbReference>
<dbReference type="EMBL" id="GDHC01020566">
    <property type="protein sequence ID" value="JAP98062.1"/>
    <property type="molecule type" value="Transcribed_RNA"/>
</dbReference>
<accession>A0A0A9WZQ9</accession>
<reference evidence="1" key="1">
    <citation type="journal article" date="2014" name="PLoS ONE">
        <title>Transcriptome-Based Identification of ABC Transporters in the Western Tarnished Plant Bug Lygus hesperus.</title>
        <authorList>
            <person name="Hull J.J."/>
            <person name="Chaney K."/>
            <person name="Geib S.M."/>
            <person name="Fabrick J.A."/>
            <person name="Brent C.S."/>
            <person name="Walsh D."/>
            <person name="Lavine L.C."/>
        </authorList>
    </citation>
    <scope>NUCLEOTIDE SEQUENCE</scope>
</reference>
<reference evidence="2" key="3">
    <citation type="journal article" date="2016" name="Gigascience">
        <title>De novo construction of an expanded transcriptome assembly for the western tarnished plant bug, Lygus hesperus.</title>
        <authorList>
            <person name="Tassone E.E."/>
            <person name="Geib S.M."/>
            <person name="Hall B."/>
            <person name="Fabrick J.A."/>
            <person name="Brent C.S."/>
            <person name="Hull J.J."/>
        </authorList>
    </citation>
    <scope>NUCLEOTIDE SEQUENCE</scope>
</reference>
<sequence>MLRRAVTAAEANVHPLVSWCRTITTDTKVGGGGTLGGCSITLYVYELYSSSGYHTHTHVGSNVGETAKEFELRLKELQVLKASAPIVELPDAEYVCACAPARYYAKVYVRLYTQIPKLALDHQPTDTDVYTDAGVGVGEIVYKATSSFL</sequence>
<protein>
    <submittedName>
        <fullName evidence="1">Ribosome maturation factor RimM</fullName>
    </submittedName>
</protein>